<comment type="caution">
    <text evidence="7">The sequence shown here is derived from an EMBL/GenBank/DDBJ whole genome shotgun (WGS) entry which is preliminary data.</text>
</comment>
<dbReference type="Proteomes" id="UP000585474">
    <property type="component" value="Unassembled WGS sequence"/>
</dbReference>
<sequence>MSIIGKPRPWANSLPHELLTIEIADSIAARGRGHSVRGQAMAQNGVVVEMTSLKHNNNEGGIRVSHSSSLGFYADVAGGQFWIDVLQATLEHGLAPVSWTDYFCFTQCLVVLGQFGIITRARISLERAPNKVKWVRMLYHDFSAFTTDQEHLISINGLDYVEGSLIMNHSPPNNWRSSFFSPSDQMKINSLLTKHGIIYCLEVVKYYDDLTIDTVDEELQLLLNGLSFLPNFVFKKDDSFVDFLNRVRSGELMLQAKGLWDVPHPWLNLFVPKSRIMDFNAGVFINILHKQNKTTGPILVYPMNRNK</sequence>
<proteinExistence type="inferred from homology"/>
<keyword evidence="3" id="KW-0285">Flavoprotein</keyword>
<dbReference type="InterPro" id="IPR016170">
    <property type="entry name" value="Cytok_DH_C_sf"/>
</dbReference>
<evidence type="ECO:0000256" key="2">
    <source>
        <dbReference type="ARBA" id="ARBA00005466"/>
    </source>
</evidence>
<name>A0A7J0F5J7_9ERIC</name>
<dbReference type="OrthoDB" id="415825at2759"/>
<dbReference type="Pfam" id="PF09265">
    <property type="entry name" value="Cytokin-bind"/>
    <property type="match status" value="1"/>
</dbReference>
<keyword evidence="4" id="KW-0274">FAD</keyword>
<dbReference type="AlphaFoldDB" id="A0A7J0F5J7"/>
<evidence type="ECO:0000313" key="8">
    <source>
        <dbReference type="Proteomes" id="UP000585474"/>
    </source>
</evidence>
<evidence type="ECO:0000256" key="4">
    <source>
        <dbReference type="ARBA" id="ARBA00022827"/>
    </source>
</evidence>
<dbReference type="GO" id="GO:0009690">
    <property type="term" value="P:cytokinin metabolic process"/>
    <property type="evidence" value="ECO:0007669"/>
    <property type="project" value="InterPro"/>
</dbReference>
<dbReference type="InterPro" id="IPR016167">
    <property type="entry name" value="FAD-bd_PCMH_sub1"/>
</dbReference>
<comment type="cofactor">
    <cofactor evidence="1">
        <name>FAD</name>
        <dbReference type="ChEBI" id="CHEBI:57692"/>
    </cofactor>
</comment>
<dbReference type="InterPro" id="IPR015345">
    <property type="entry name" value="Cytokinin_DH_FAD/cytokin-bd"/>
</dbReference>
<dbReference type="Gene3D" id="3.40.462.10">
    <property type="entry name" value="FAD-linked oxidases, C-terminal domain"/>
    <property type="match status" value="1"/>
</dbReference>
<dbReference type="SUPFAM" id="SSF55103">
    <property type="entry name" value="FAD-linked oxidases, C-terminal domain"/>
    <property type="match status" value="1"/>
</dbReference>
<keyword evidence="5" id="KW-0560">Oxidoreductase</keyword>
<gene>
    <name evidence="7" type="ORF">Acr_09g0004200</name>
</gene>
<evidence type="ECO:0000259" key="6">
    <source>
        <dbReference type="Pfam" id="PF09265"/>
    </source>
</evidence>
<dbReference type="PANTHER" id="PTHR13878:SF127">
    <property type="entry name" value="CYTOKININ DEHYDROGENASE 3"/>
    <property type="match status" value="1"/>
</dbReference>
<comment type="similarity">
    <text evidence="2">Belongs to the oxygen-dependent FAD-linked oxidoreductase family.</text>
</comment>
<evidence type="ECO:0000313" key="7">
    <source>
        <dbReference type="EMBL" id="GFY93974.1"/>
    </source>
</evidence>
<dbReference type="EMBL" id="BJWL01000009">
    <property type="protein sequence ID" value="GFY93974.1"/>
    <property type="molecule type" value="Genomic_DNA"/>
</dbReference>
<dbReference type="InterPro" id="IPR016164">
    <property type="entry name" value="FAD-linked_Oxase-like_C"/>
</dbReference>
<evidence type="ECO:0000256" key="3">
    <source>
        <dbReference type="ARBA" id="ARBA00022630"/>
    </source>
</evidence>
<dbReference type="GO" id="GO:0050660">
    <property type="term" value="F:flavin adenine dinucleotide binding"/>
    <property type="evidence" value="ECO:0007669"/>
    <property type="project" value="InterPro"/>
</dbReference>
<evidence type="ECO:0000256" key="5">
    <source>
        <dbReference type="ARBA" id="ARBA00023002"/>
    </source>
</evidence>
<reference evidence="7 8" key="1">
    <citation type="submission" date="2019-07" db="EMBL/GenBank/DDBJ databases">
        <title>De Novo Assembly of kiwifruit Actinidia rufa.</title>
        <authorList>
            <person name="Sugita-Konishi S."/>
            <person name="Sato K."/>
            <person name="Mori E."/>
            <person name="Abe Y."/>
            <person name="Kisaki G."/>
            <person name="Hamano K."/>
            <person name="Suezawa K."/>
            <person name="Otani M."/>
            <person name="Fukuda T."/>
            <person name="Manabe T."/>
            <person name="Gomi K."/>
            <person name="Tabuchi M."/>
            <person name="Akimitsu K."/>
            <person name="Kataoka I."/>
        </authorList>
    </citation>
    <scope>NUCLEOTIDE SEQUENCE [LARGE SCALE GENOMIC DNA]</scope>
    <source>
        <strain evidence="8">cv. Fuchu</strain>
    </source>
</reference>
<feature type="domain" description="Cytokinin dehydrogenase 1 FAD/cytokinin binding" evidence="6">
    <location>
        <begin position="129"/>
        <end position="307"/>
    </location>
</feature>
<keyword evidence="8" id="KW-1185">Reference proteome</keyword>
<dbReference type="InterPro" id="IPR036318">
    <property type="entry name" value="FAD-bd_PCMH-like_sf"/>
</dbReference>
<dbReference type="Gene3D" id="3.30.43.10">
    <property type="entry name" value="Uridine Diphospho-n-acetylenolpyruvylglucosamine Reductase, domain 2"/>
    <property type="match status" value="1"/>
</dbReference>
<dbReference type="PANTHER" id="PTHR13878">
    <property type="entry name" value="GULONOLACTONE OXIDASE"/>
    <property type="match status" value="1"/>
</dbReference>
<dbReference type="SUPFAM" id="SSF56176">
    <property type="entry name" value="FAD-binding/transporter-associated domain-like"/>
    <property type="match status" value="1"/>
</dbReference>
<evidence type="ECO:0000256" key="1">
    <source>
        <dbReference type="ARBA" id="ARBA00001974"/>
    </source>
</evidence>
<accession>A0A7J0F5J7</accession>
<dbReference type="InterPro" id="IPR050432">
    <property type="entry name" value="FAD-linked_Oxidoreductases_BP"/>
</dbReference>
<organism evidence="7 8">
    <name type="scientific">Actinidia rufa</name>
    <dbReference type="NCBI Taxonomy" id="165716"/>
    <lineage>
        <taxon>Eukaryota</taxon>
        <taxon>Viridiplantae</taxon>
        <taxon>Streptophyta</taxon>
        <taxon>Embryophyta</taxon>
        <taxon>Tracheophyta</taxon>
        <taxon>Spermatophyta</taxon>
        <taxon>Magnoliopsida</taxon>
        <taxon>eudicotyledons</taxon>
        <taxon>Gunneridae</taxon>
        <taxon>Pentapetalae</taxon>
        <taxon>asterids</taxon>
        <taxon>Ericales</taxon>
        <taxon>Actinidiaceae</taxon>
        <taxon>Actinidia</taxon>
    </lineage>
</organism>
<dbReference type="GO" id="GO:0019139">
    <property type="term" value="F:cytokinin dehydrogenase activity"/>
    <property type="evidence" value="ECO:0007669"/>
    <property type="project" value="InterPro"/>
</dbReference>
<protein>
    <submittedName>
        <fullName evidence="7">Cytokinin oxidase 3</fullName>
    </submittedName>
</protein>